<feature type="domain" description="Transglycosylase SLT" evidence="4">
    <location>
        <begin position="534"/>
        <end position="634"/>
    </location>
</feature>
<dbReference type="SUPFAM" id="SSF53955">
    <property type="entry name" value="Lysozyme-like"/>
    <property type="match status" value="1"/>
</dbReference>
<dbReference type="PANTHER" id="PTHR37423:SF2">
    <property type="entry name" value="MEMBRANE-BOUND LYTIC MUREIN TRANSGLYCOSYLASE C"/>
    <property type="match status" value="1"/>
</dbReference>
<dbReference type="GO" id="GO:0016798">
    <property type="term" value="F:hydrolase activity, acting on glycosyl bonds"/>
    <property type="evidence" value="ECO:0007669"/>
    <property type="project" value="UniProtKB-KW"/>
</dbReference>
<dbReference type="Proteomes" id="UP001549047">
    <property type="component" value="Unassembled WGS sequence"/>
</dbReference>
<keyword evidence="6" id="KW-1185">Reference proteome</keyword>
<dbReference type="Gene3D" id="1.10.530.10">
    <property type="match status" value="1"/>
</dbReference>
<dbReference type="PROSITE" id="PS00922">
    <property type="entry name" value="TRANSGLYCOSYLASE"/>
    <property type="match status" value="1"/>
</dbReference>
<evidence type="ECO:0000313" key="6">
    <source>
        <dbReference type="Proteomes" id="UP001549047"/>
    </source>
</evidence>
<dbReference type="Gene3D" id="1.25.20.10">
    <property type="entry name" value="Bacterial muramidases"/>
    <property type="match status" value="1"/>
</dbReference>
<evidence type="ECO:0000256" key="2">
    <source>
        <dbReference type="ARBA" id="ARBA00009387"/>
    </source>
</evidence>
<comment type="similarity">
    <text evidence="1">Belongs to the transglycosylase Slt family.</text>
</comment>
<comment type="caution">
    <text evidence="5">The sequence shown here is derived from an EMBL/GenBank/DDBJ whole genome shotgun (WGS) entry which is preliminary data.</text>
</comment>
<keyword evidence="5" id="KW-0326">Glycosidase</keyword>
<comment type="similarity">
    <text evidence="2">Belongs to the virb1 family.</text>
</comment>
<dbReference type="Pfam" id="PF01464">
    <property type="entry name" value="SLT"/>
    <property type="match status" value="1"/>
</dbReference>
<dbReference type="RefSeq" id="WP_354555686.1">
    <property type="nucleotide sequence ID" value="NZ_JBEPMB010000001.1"/>
</dbReference>
<dbReference type="InterPro" id="IPR008258">
    <property type="entry name" value="Transglycosylase_SLT_dom_1"/>
</dbReference>
<reference evidence="5 6" key="1">
    <citation type="submission" date="2024-06" db="EMBL/GenBank/DDBJ databases">
        <title>Genomic Encyclopedia of Type Strains, Phase IV (KMG-IV): sequencing the most valuable type-strain genomes for metagenomic binning, comparative biology and taxonomic classification.</title>
        <authorList>
            <person name="Goeker M."/>
        </authorList>
    </citation>
    <scope>NUCLEOTIDE SEQUENCE [LARGE SCALE GENOMIC DNA]</scope>
    <source>
        <strain evidence="5 6">DSM 29780</strain>
    </source>
</reference>
<protein>
    <submittedName>
        <fullName evidence="5">Soluble lytic murein transglycosylase</fullName>
        <ecNumber evidence="5">3.2.1.-</ecNumber>
    </submittedName>
</protein>
<name>A0ABV2IXR8_9HYPH</name>
<evidence type="ECO:0000259" key="4">
    <source>
        <dbReference type="Pfam" id="PF01464"/>
    </source>
</evidence>
<dbReference type="SUPFAM" id="SSF48435">
    <property type="entry name" value="Bacterial muramidases"/>
    <property type="match status" value="1"/>
</dbReference>
<keyword evidence="3" id="KW-0732">Signal</keyword>
<evidence type="ECO:0000256" key="3">
    <source>
        <dbReference type="ARBA" id="ARBA00022729"/>
    </source>
</evidence>
<accession>A0ABV2IXR8</accession>
<gene>
    <name evidence="5" type="ORF">ABID16_001506</name>
</gene>
<dbReference type="CDD" id="cd13401">
    <property type="entry name" value="Slt70-like"/>
    <property type="match status" value="1"/>
</dbReference>
<evidence type="ECO:0000313" key="5">
    <source>
        <dbReference type="EMBL" id="MET3613201.1"/>
    </source>
</evidence>
<dbReference type="PANTHER" id="PTHR37423">
    <property type="entry name" value="SOLUBLE LYTIC MUREIN TRANSGLYCOSYLASE-RELATED"/>
    <property type="match status" value="1"/>
</dbReference>
<sequence length="686" mass="74130">MTKVTAPIAIALAVLAPIAGWEAMGPVLLYSVATPTLMGADKDATSSSDKTPQKAIIAASQGAFALGVEALKRNDTQAALNARDDLVPRDGIERKALTYAIVTSGLSGVSSAEYLSAREELSGWPGLADLDRQFERALYRERPSDDAIFAAFRLRQPQTPEGSLLFARALKNVGEADRARGIIANLWATNALNTWLEGEVLTRFPDMLTPADHKARMAYLLYRDRMKQAARFAKLGNAQPLYDAWVAAIKQSPKAPQLLKAAETGFKGDSALLFANVLQKEQANDFDGAAALLQRLPPAASDRVNSDEWWHEQRIVSRGLFEESKFKAAYDLAAAHVAASPAAMADAEFHAGWYALVGLKDGKLAKAHFEKLLEGATTPQTASRALYWLGRADRAAGGDGKTYFADAAEYDHSFYGLIAATEISVRLPEADSEKSQPTPSERLLFAGQESVRAIDLLQKENYPTAAKRLYRGLADQIDDPDVLTILAEKAKRDQDSALALDIGKKAYAKGGDDAALAYPLGAIPDTAGLTGRQLALAYAIARQESGFNAKAVSAARAVGLMQILPGTAKDMASQLGLAYAPEKLTADSAYNAILGTQYLDNQIKRQAGSYVLTFAAYNAGPGKVREWLARFGDPRGKDLEFVLNWIESIPYPETRDYVMRVMENFEAYQLQLGLGANIKADLTAGG</sequence>
<dbReference type="InterPro" id="IPR023346">
    <property type="entry name" value="Lysozyme-like_dom_sf"/>
</dbReference>
<dbReference type="EC" id="3.2.1.-" evidence="5"/>
<proteinExistence type="inferred from homology"/>
<keyword evidence="5" id="KW-0378">Hydrolase</keyword>
<dbReference type="InterPro" id="IPR008939">
    <property type="entry name" value="Lytic_TGlycosylase_superhlx_U"/>
</dbReference>
<dbReference type="InterPro" id="IPR000189">
    <property type="entry name" value="Transglyc_AS"/>
</dbReference>
<dbReference type="EMBL" id="JBEPMB010000001">
    <property type="protein sequence ID" value="MET3613201.1"/>
    <property type="molecule type" value="Genomic_DNA"/>
</dbReference>
<organism evidence="5 6">
    <name type="scientific">Rhizobium aquaticum</name>
    <dbReference type="NCBI Taxonomy" id="1549636"/>
    <lineage>
        <taxon>Bacteria</taxon>
        <taxon>Pseudomonadati</taxon>
        <taxon>Pseudomonadota</taxon>
        <taxon>Alphaproteobacteria</taxon>
        <taxon>Hyphomicrobiales</taxon>
        <taxon>Rhizobiaceae</taxon>
        <taxon>Rhizobium/Agrobacterium group</taxon>
        <taxon>Rhizobium</taxon>
    </lineage>
</organism>
<evidence type="ECO:0000256" key="1">
    <source>
        <dbReference type="ARBA" id="ARBA00007734"/>
    </source>
</evidence>